<evidence type="ECO:0000313" key="8">
    <source>
        <dbReference type="Proteomes" id="UP000248553"/>
    </source>
</evidence>
<dbReference type="EMBL" id="QHKM01000002">
    <property type="protein sequence ID" value="RAK68292.1"/>
    <property type="molecule type" value="Genomic_DNA"/>
</dbReference>
<dbReference type="GO" id="GO:0033744">
    <property type="term" value="F:L-methionine:thioredoxin-disulfide S-oxidoreductase activity"/>
    <property type="evidence" value="ECO:0007669"/>
    <property type="project" value="RHEA"/>
</dbReference>
<comment type="catalytic activity">
    <reaction evidence="3 4">
        <text>[thioredoxin]-disulfide + L-methionine + H2O = L-methionine (S)-S-oxide + [thioredoxin]-dithiol</text>
        <dbReference type="Rhea" id="RHEA:19993"/>
        <dbReference type="Rhea" id="RHEA-COMP:10698"/>
        <dbReference type="Rhea" id="RHEA-COMP:10700"/>
        <dbReference type="ChEBI" id="CHEBI:15377"/>
        <dbReference type="ChEBI" id="CHEBI:29950"/>
        <dbReference type="ChEBI" id="CHEBI:50058"/>
        <dbReference type="ChEBI" id="CHEBI:57844"/>
        <dbReference type="ChEBI" id="CHEBI:58772"/>
        <dbReference type="EC" id="1.8.4.11"/>
    </reaction>
</comment>
<dbReference type="Proteomes" id="UP000248553">
    <property type="component" value="Unassembled WGS sequence"/>
</dbReference>
<feature type="active site" evidence="4">
    <location>
        <position position="55"/>
    </location>
</feature>
<accession>A0A328BLE0</accession>
<dbReference type="NCBIfam" id="TIGR00401">
    <property type="entry name" value="msrA"/>
    <property type="match status" value="1"/>
</dbReference>
<sequence>MKQLFVLLLAALGAVSCEARSGGPEAAAPPQEDHRFAELPKPQPGEAVATFASGCYWCAEHVFESLKGVRTVISGHAGGTVPNPTYEQVGRGGTGHAEAIQVYYDPKVVSFPTLLKVFFVQHDPTTLNRQGPDAGEEYRSIAFYRSPQEKQQIEAEIQRVNAAKLYPSPIVTQVVPFKAFYPAERYHQDYFVNHPDNPYIRNVSTPRYNHFAKAFPELIRKSGT</sequence>
<dbReference type="Gene3D" id="3.30.1060.10">
    <property type="entry name" value="Peptide methionine sulphoxide reductase MsrA"/>
    <property type="match status" value="1"/>
</dbReference>
<dbReference type="PROSITE" id="PS51257">
    <property type="entry name" value="PROKAR_LIPOPROTEIN"/>
    <property type="match status" value="1"/>
</dbReference>
<comment type="catalytic activity">
    <reaction evidence="2 4">
        <text>L-methionyl-[protein] + [thioredoxin]-disulfide + H2O = L-methionyl-(S)-S-oxide-[protein] + [thioredoxin]-dithiol</text>
        <dbReference type="Rhea" id="RHEA:14217"/>
        <dbReference type="Rhea" id="RHEA-COMP:10698"/>
        <dbReference type="Rhea" id="RHEA-COMP:10700"/>
        <dbReference type="Rhea" id="RHEA-COMP:12313"/>
        <dbReference type="Rhea" id="RHEA-COMP:12315"/>
        <dbReference type="ChEBI" id="CHEBI:15377"/>
        <dbReference type="ChEBI" id="CHEBI:16044"/>
        <dbReference type="ChEBI" id="CHEBI:29950"/>
        <dbReference type="ChEBI" id="CHEBI:44120"/>
        <dbReference type="ChEBI" id="CHEBI:50058"/>
        <dbReference type="EC" id="1.8.4.11"/>
    </reaction>
</comment>
<evidence type="ECO:0000313" key="7">
    <source>
        <dbReference type="EMBL" id="RAK68292.1"/>
    </source>
</evidence>
<dbReference type="InterPro" id="IPR002569">
    <property type="entry name" value="Met_Sox_Rdtase_MsrA_dom"/>
</dbReference>
<organism evidence="7 8">
    <name type="scientific">Hymenobacter edaphi</name>
    <dbReference type="NCBI Taxonomy" id="2211146"/>
    <lineage>
        <taxon>Bacteria</taxon>
        <taxon>Pseudomonadati</taxon>
        <taxon>Bacteroidota</taxon>
        <taxon>Cytophagia</taxon>
        <taxon>Cytophagales</taxon>
        <taxon>Hymenobacteraceae</taxon>
        <taxon>Hymenobacter</taxon>
    </lineage>
</organism>
<evidence type="ECO:0000256" key="2">
    <source>
        <dbReference type="ARBA" id="ARBA00047806"/>
    </source>
</evidence>
<evidence type="ECO:0000256" key="4">
    <source>
        <dbReference type="HAMAP-Rule" id="MF_01401"/>
    </source>
</evidence>
<keyword evidence="8" id="KW-1185">Reference proteome</keyword>
<dbReference type="HAMAP" id="MF_01401">
    <property type="entry name" value="MsrA"/>
    <property type="match status" value="1"/>
</dbReference>
<dbReference type="EC" id="1.8.4.11" evidence="4"/>
<evidence type="ECO:0000256" key="3">
    <source>
        <dbReference type="ARBA" id="ARBA00048782"/>
    </source>
</evidence>
<comment type="caution">
    <text evidence="7">The sequence shown here is derived from an EMBL/GenBank/DDBJ whole genome shotgun (WGS) entry which is preliminary data.</text>
</comment>
<keyword evidence="1 4" id="KW-0560">Oxidoreductase</keyword>
<evidence type="ECO:0000259" key="6">
    <source>
        <dbReference type="Pfam" id="PF01625"/>
    </source>
</evidence>
<feature type="signal peptide" evidence="5">
    <location>
        <begin position="1"/>
        <end position="21"/>
    </location>
</feature>
<feature type="chain" id="PRO_5016348542" description="Peptide methionine sulfoxide reductase MsrA" evidence="5">
    <location>
        <begin position="22"/>
        <end position="224"/>
    </location>
</feature>
<name>A0A328BLE0_9BACT</name>
<dbReference type="AlphaFoldDB" id="A0A328BLE0"/>
<evidence type="ECO:0000256" key="5">
    <source>
        <dbReference type="SAM" id="SignalP"/>
    </source>
</evidence>
<proteinExistence type="inferred from homology"/>
<dbReference type="Pfam" id="PF01625">
    <property type="entry name" value="PMSR"/>
    <property type="match status" value="1"/>
</dbReference>
<comment type="function">
    <text evidence="4">Has an important function as a repair enzyme for proteins that have been inactivated by oxidation. Catalyzes the reversible oxidation-reduction of methionine sulfoxide in proteins to methionine.</text>
</comment>
<dbReference type="InterPro" id="IPR036509">
    <property type="entry name" value="Met_Sox_Rdtase_MsrA_sf"/>
</dbReference>
<protein>
    <recommendedName>
        <fullName evidence="4">Peptide methionine sulfoxide reductase MsrA</fullName>
        <shortName evidence="4">Protein-methionine-S-oxide reductase</shortName>
        <ecNumber evidence="4">1.8.4.11</ecNumber>
    </recommendedName>
    <alternativeName>
        <fullName evidence="4">Peptide-methionine (S)-S-oxide reductase</fullName>
        <shortName evidence="4">Peptide Met(O) reductase</shortName>
    </alternativeName>
</protein>
<comment type="similarity">
    <text evidence="4">Belongs to the MsrA Met sulfoxide reductase family.</text>
</comment>
<reference evidence="8" key="1">
    <citation type="submission" date="2018-05" db="EMBL/GenBank/DDBJ databases">
        <authorList>
            <person name="Nie L."/>
        </authorList>
    </citation>
    <scope>NUCLEOTIDE SEQUENCE [LARGE SCALE GENOMIC DNA]</scope>
    <source>
        <strain evidence="8">NL</strain>
    </source>
</reference>
<dbReference type="SUPFAM" id="SSF55068">
    <property type="entry name" value="Peptide methionine sulfoxide reductase"/>
    <property type="match status" value="1"/>
</dbReference>
<feature type="domain" description="Peptide methionine sulphoxide reductase MsrA" evidence="6">
    <location>
        <begin position="49"/>
        <end position="199"/>
    </location>
</feature>
<dbReference type="PANTHER" id="PTHR43774:SF1">
    <property type="entry name" value="PEPTIDE METHIONINE SULFOXIDE REDUCTASE MSRA 2"/>
    <property type="match status" value="1"/>
</dbReference>
<dbReference type="PANTHER" id="PTHR43774">
    <property type="entry name" value="PEPTIDE METHIONINE SULFOXIDE REDUCTASE"/>
    <property type="match status" value="1"/>
</dbReference>
<dbReference type="OrthoDB" id="4174719at2"/>
<evidence type="ECO:0000256" key="1">
    <source>
        <dbReference type="ARBA" id="ARBA00023002"/>
    </source>
</evidence>
<keyword evidence="5" id="KW-0732">Signal</keyword>
<dbReference type="GO" id="GO:0008113">
    <property type="term" value="F:peptide-methionine (S)-S-oxide reductase activity"/>
    <property type="evidence" value="ECO:0007669"/>
    <property type="project" value="UniProtKB-UniRule"/>
</dbReference>
<gene>
    <name evidence="4 7" type="primary">msrA</name>
    <name evidence="7" type="ORF">DLM85_09710</name>
</gene>
<dbReference type="RefSeq" id="WP_111477905.1">
    <property type="nucleotide sequence ID" value="NZ_QHKM01000002.1"/>
</dbReference>